<keyword evidence="15" id="KW-1185">Reference proteome</keyword>
<comment type="function">
    <text evidence="14">Complex I functions in the transfer of electrons from NADH to the respiratory chain. Accessory subunit of the mitochondrial membrane respiratory chain NADH dehydrogenase (Complex I), that is believed not to be involved in catalysis.</text>
</comment>
<evidence type="ECO:0000256" key="9">
    <source>
        <dbReference type="ARBA" id="ARBA00022989"/>
    </source>
</evidence>
<evidence type="ECO:0000256" key="13">
    <source>
        <dbReference type="ARBA" id="ARBA00046797"/>
    </source>
</evidence>
<evidence type="ECO:0000256" key="10">
    <source>
        <dbReference type="ARBA" id="ARBA00023128"/>
    </source>
</evidence>
<dbReference type="PANTHER" id="PTHR12966:SF0">
    <property type="entry name" value="NADH DEHYDROGENASE [UBIQUINONE] 1 ALPHA SUBCOMPLEX SUBUNIT 13"/>
    <property type="match status" value="1"/>
</dbReference>
<sequence>MAFNFTSALLGFVNMASTFKQDMPPKGGYPPIDYKRVLPKRGMSGYMMFATCAAVSAIGIFFYGRHNRKRRLWAREEYECFIGITPLLKAEDDRQTLKLLKSNLEQEAIIMKDVPGWKAGESVYESKRWIDPMLLDLYYLHPRKVREKESFGFSTYV</sequence>
<evidence type="ECO:0000313" key="16">
    <source>
        <dbReference type="RefSeq" id="XP_022100863.1"/>
    </source>
</evidence>
<dbReference type="RefSeq" id="XP_022100863.1">
    <property type="nucleotide sequence ID" value="XM_022245171.1"/>
</dbReference>
<organism evidence="15 16">
    <name type="scientific">Acanthaster planci</name>
    <name type="common">Crown-of-thorns starfish</name>
    <dbReference type="NCBI Taxonomy" id="133434"/>
    <lineage>
        <taxon>Eukaryota</taxon>
        <taxon>Metazoa</taxon>
        <taxon>Echinodermata</taxon>
        <taxon>Eleutherozoa</taxon>
        <taxon>Asterozoa</taxon>
        <taxon>Asteroidea</taxon>
        <taxon>Valvatacea</taxon>
        <taxon>Valvatida</taxon>
        <taxon>Acanthasteridae</taxon>
        <taxon>Acanthaster</taxon>
    </lineage>
</organism>
<keyword evidence="8 14" id="KW-0249">Electron transport</keyword>
<keyword evidence="10 14" id="KW-0496">Mitochondrion</keyword>
<evidence type="ECO:0000256" key="3">
    <source>
        <dbReference type="ARBA" id="ARBA00018192"/>
    </source>
</evidence>
<dbReference type="GO" id="GO:0045271">
    <property type="term" value="C:respiratory chain complex I"/>
    <property type="evidence" value="ECO:0007669"/>
    <property type="project" value="UniProtKB-UniRule"/>
</dbReference>
<evidence type="ECO:0000256" key="6">
    <source>
        <dbReference type="ARBA" id="ARBA00022692"/>
    </source>
</evidence>
<comment type="function">
    <text evidence="12">Accessory subunit of the mitochondrial membrane respiratory chain NADH dehydrogenase (Complex I), that is believed not to be involved in catalysis. Complex I functions in the transfer of electrons from NADH to the respiratory chain. The immediate electron acceptor for the enzyme is believed to be ubiquinone. Involved in the interferon/all-trans-retinoic acid (IFN/RA) induced cell death. This apoptotic activity is inhibited by interaction with viral IRF1. Prevents the transactivation of STAT3 target genes. May play a role in CARD15-mediated innate mucosal responses and serve to regulate intestinal epithelial cell responses to microbes.</text>
</comment>
<evidence type="ECO:0000256" key="11">
    <source>
        <dbReference type="ARBA" id="ARBA00023136"/>
    </source>
</evidence>
<evidence type="ECO:0000256" key="5">
    <source>
        <dbReference type="ARBA" id="ARBA00022660"/>
    </source>
</evidence>
<evidence type="ECO:0000256" key="7">
    <source>
        <dbReference type="ARBA" id="ARBA00022792"/>
    </source>
</evidence>
<dbReference type="Pfam" id="PF06212">
    <property type="entry name" value="GRIM-19"/>
    <property type="match status" value="1"/>
</dbReference>
<proteinExistence type="inferred from homology"/>
<dbReference type="OrthoDB" id="3308at2759"/>
<keyword evidence="6 14" id="KW-0812">Transmembrane</keyword>
<comment type="subunit">
    <text evidence="13">Complex I is composed of 45 different subunits. Interacts with CARD15, but not with CARD4. Interacts with STAT3, but not with STAT1, STAT2 and STAT5A. Interacts with OLFM4.</text>
</comment>
<dbReference type="CTD" id="51079"/>
<reference evidence="16" key="1">
    <citation type="submission" date="2025-08" db="UniProtKB">
        <authorList>
            <consortium name="RefSeq"/>
        </authorList>
    </citation>
    <scope>IDENTIFICATION</scope>
</reference>
<dbReference type="InterPro" id="IPR009346">
    <property type="entry name" value="GRIM-19"/>
</dbReference>
<feature type="transmembrane region" description="Helical" evidence="14">
    <location>
        <begin position="44"/>
        <end position="63"/>
    </location>
</feature>
<name>A0A8B7Z5F2_ACAPL</name>
<dbReference type="PANTHER" id="PTHR12966">
    <property type="entry name" value="NADH DEHYDROGENASE UBIQUINONE 1 ALPHA SUBCOMPLEX SUBUNIT 13"/>
    <property type="match status" value="1"/>
</dbReference>
<dbReference type="GO" id="GO:0005743">
    <property type="term" value="C:mitochondrial inner membrane"/>
    <property type="evidence" value="ECO:0007669"/>
    <property type="project" value="UniProtKB-SubCell"/>
</dbReference>
<keyword evidence="5 14" id="KW-0679">Respiratory chain</keyword>
<evidence type="ECO:0000256" key="2">
    <source>
        <dbReference type="ARBA" id="ARBA00007312"/>
    </source>
</evidence>
<dbReference type="KEGG" id="aplc:110984725"/>
<protein>
    <recommendedName>
        <fullName evidence="3 14">NADH dehydrogenase [ubiquinone] 1 alpha subcomplex subunit 13</fullName>
    </recommendedName>
</protein>
<dbReference type="AlphaFoldDB" id="A0A8B7Z5F2"/>
<comment type="similarity">
    <text evidence="2 14">Belongs to the complex I NDUFA13 subunit family.</text>
</comment>
<dbReference type="GeneID" id="110984725"/>
<evidence type="ECO:0000313" key="15">
    <source>
        <dbReference type="Proteomes" id="UP000694845"/>
    </source>
</evidence>
<evidence type="ECO:0000256" key="14">
    <source>
        <dbReference type="RuleBase" id="RU368034"/>
    </source>
</evidence>
<gene>
    <name evidence="16" type="primary">LOC110984725</name>
</gene>
<evidence type="ECO:0000256" key="12">
    <source>
        <dbReference type="ARBA" id="ARBA00045908"/>
    </source>
</evidence>
<keyword evidence="9 14" id="KW-1133">Transmembrane helix</keyword>
<comment type="subcellular location">
    <subcellularLocation>
        <location evidence="1 14">Mitochondrion inner membrane</location>
        <topology evidence="1 14">Single-pass membrane protein</topology>
        <orientation evidence="1 14">Matrix side</orientation>
    </subcellularLocation>
</comment>
<evidence type="ECO:0000256" key="1">
    <source>
        <dbReference type="ARBA" id="ARBA00004298"/>
    </source>
</evidence>
<evidence type="ECO:0000256" key="4">
    <source>
        <dbReference type="ARBA" id="ARBA00022448"/>
    </source>
</evidence>
<keyword evidence="11 14" id="KW-0472">Membrane</keyword>
<accession>A0A8B7Z5F2</accession>
<dbReference type="OMA" id="YGIREQH"/>
<keyword evidence="7 14" id="KW-0999">Mitochondrion inner membrane</keyword>
<dbReference type="Proteomes" id="UP000694845">
    <property type="component" value="Unplaced"/>
</dbReference>
<keyword evidence="4 14" id="KW-0813">Transport</keyword>
<evidence type="ECO:0000256" key="8">
    <source>
        <dbReference type="ARBA" id="ARBA00022982"/>
    </source>
</evidence>